<dbReference type="AlphaFoldDB" id="A8LLB6"/>
<accession>A8LLB6</accession>
<dbReference type="KEGG" id="dsh:Dshi_0177"/>
<dbReference type="EMBL" id="CP000830">
    <property type="protein sequence ID" value="ABV91926.1"/>
    <property type="molecule type" value="Genomic_DNA"/>
</dbReference>
<evidence type="ECO:0000313" key="2">
    <source>
        <dbReference type="Proteomes" id="UP000006833"/>
    </source>
</evidence>
<dbReference type="OrthoDB" id="7658488at2"/>
<dbReference type="RefSeq" id="WP_012176859.1">
    <property type="nucleotide sequence ID" value="NC_009952.1"/>
</dbReference>
<dbReference type="STRING" id="398580.Dshi_0177"/>
<keyword evidence="2" id="KW-1185">Reference proteome</keyword>
<protein>
    <submittedName>
        <fullName evidence="1">Uncharacterized protein</fullName>
    </submittedName>
</protein>
<name>A8LLB6_DINSH</name>
<dbReference type="eggNOG" id="ENOG5032T1W">
    <property type="taxonomic scope" value="Bacteria"/>
</dbReference>
<reference evidence="2" key="1">
    <citation type="journal article" date="2010" name="ISME J.">
        <title>The complete genome sequence of the algal symbiont Dinoroseobacter shibae: a hitchhiker's guide to life in the sea.</title>
        <authorList>
            <person name="Wagner-Dobler I."/>
            <person name="Ballhausen B."/>
            <person name="Berger M."/>
            <person name="Brinkhoff T."/>
            <person name="Buchholz I."/>
            <person name="Bunk B."/>
            <person name="Cypionka H."/>
            <person name="Daniel R."/>
            <person name="Drepper T."/>
            <person name="Gerdts G."/>
            <person name="Hahnke S."/>
            <person name="Han C."/>
            <person name="Jahn D."/>
            <person name="Kalhoefer D."/>
            <person name="Kiss H."/>
            <person name="Klenk H.P."/>
            <person name="Kyrpides N."/>
            <person name="Liebl W."/>
            <person name="Liesegang H."/>
            <person name="Meincke L."/>
            <person name="Pati A."/>
            <person name="Petersen J."/>
            <person name="Piekarski T."/>
            <person name="Pommerenke C."/>
            <person name="Pradella S."/>
            <person name="Pukall R."/>
            <person name="Rabus R."/>
            <person name="Stackebrandt E."/>
            <person name="Thole S."/>
            <person name="Thompson L."/>
            <person name="Tielen P."/>
            <person name="Tomasch J."/>
            <person name="von Jan M."/>
            <person name="Wanphrut N."/>
            <person name="Wichels A."/>
            <person name="Zech H."/>
            <person name="Simon M."/>
        </authorList>
    </citation>
    <scope>NUCLEOTIDE SEQUENCE [LARGE SCALE GENOMIC DNA]</scope>
    <source>
        <strain evidence="2">DSM 16493 / NCIMB 14021 / DFL 12</strain>
    </source>
</reference>
<proteinExistence type="predicted"/>
<dbReference type="Proteomes" id="UP000006833">
    <property type="component" value="Chromosome"/>
</dbReference>
<dbReference type="HOGENOM" id="CLU_169641_0_0_5"/>
<organism evidence="1 2">
    <name type="scientific">Dinoroseobacter shibae (strain DSM 16493 / NCIMB 14021 / DFL 12)</name>
    <dbReference type="NCBI Taxonomy" id="398580"/>
    <lineage>
        <taxon>Bacteria</taxon>
        <taxon>Pseudomonadati</taxon>
        <taxon>Pseudomonadota</taxon>
        <taxon>Alphaproteobacteria</taxon>
        <taxon>Rhodobacterales</taxon>
        <taxon>Roseobacteraceae</taxon>
        <taxon>Dinoroseobacter</taxon>
    </lineage>
</organism>
<sequence>MSEFLPKEVRDGLNQARVRAARRDKRRLRVQVGPEAYTIQSFGAEAFTLRADGAPHLRGLVDIYKGSEHLYQALIVTAALDGPEMRYEFKRMTRTRENVPLDYDPGPNVPAGLIARQ</sequence>
<gene>
    <name evidence="1" type="ordered locus">Dshi_0177</name>
</gene>
<evidence type="ECO:0000313" key="1">
    <source>
        <dbReference type="EMBL" id="ABV91926.1"/>
    </source>
</evidence>